<reference evidence="4 5" key="1">
    <citation type="submission" date="2017-07" db="EMBL/GenBank/DDBJ databases">
        <title>Genome sequence of the Sordaria macrospora wild type strain R19027.</title>
        <authorList>
            <person name="Nowrousian M."/>
            <person name="Teichert I."/>
            <person name="Kueck U."/>
        </authorList>
    </citation>
    <scope>NUCLEOTIDE SEQUENCE [LARGE SCALE GENOMIC DNA]</scope>
    <source>
        <strain evidence="4 5">R19027</strain>
        <tissue evidence="4">Mycelium</tissue>
    </source>
</reference>
<evidence type="ECO:0000313" key="4">
    <source>
        <dbReference type="EMBL" id="KAA8628424.1"/>
    </source>
</evidence>
<dbReference type="EC" id="3.5.1.89" evidence="2"/>
<dbReference type="PANTHER" id="PTHR12993">
    <property type="entry name" value="N-ACETYLGLUCOSAMINYL-PHOSPHATIDYLINOSITOL DE-N-ACETYLASE-RELATED"/>
    <property type="match status" value="1"/>
</dbReference>
<name>A0A8S8ZCX5_SORMA</name>
<gene>
    <name evidence="4" type="ORF">SMACR_07868</name>
</gene>
<dbReference type="EMBL" id="NMPR01000185">
    <property type="protein sequence ID" value="KAA8628424.1"/>
    <property type="molecule type" value="Genomic_DNA"/>
</dbReference>
<feature type="transmembrane region" description="Helical" evidence="3">
    <location>
        <begin position="32"/>
        <end position="55"/>
    </location>
</feature>
<keyword evidence="3" id="KW-0812">Transmembrane</keyword>
<evidence type="ECO:0000313" key="5">
    <source>
        <dbReference type="Proteomes" id="UP000433876"/>
    </source>
</evidence>
<dbReference type="VEuPathDB" id="FungiDB:SMAC_07868"/>
<dbReference type="InterPro" id="IPR003737">
    <property type="entry name" value="GlcNAc_PI_deacetylase-related"/>
</dbReference>
<dbReference type="Pfam" id="PF02585">
    <property type="entry name" value="PIG-L"/>
    <property type="match status" value="1"/>
</dbReference>
<dbReference type="GO" id="GO:0005783">
    <property type="term" value="C:endoplasmic reticulum"/>
    <property type="evidence" value="ECO:0007669"/>
    <property type="project" value="TreeGrafter"/>
</dbReference>
<sequence>MTLPQLGLLPTIILRLLPTTKSRTTTTAAMNWLTALGLAAVVIPSLYIYTVSIVATRFPVLRNKRICLLIAHPDDEAMFFAPTVLALTRPETGNHVKILCLSSGDAEGLGPTRKRELAKSGVLLGLRSASDVFVIDSPFFPDSMTTTWDPERISHLLASAFAPELIEATNPAFAAAVSSSTSRTALSKDSKKRNGKGEMVKPTIDMIITFDQHGISGHPNHISLYHGARLFVSQLLAATTGKNKEGKGQGQVDIYTLPTLDISRKYSGILDALPTLLEWVWSAGITRKDKQERPGALVFMNNLVPGGAGWASVDKAWKAMTQAHVSQMRWFRYGWIGLSRYMYVNSLVLEKVEAASVAAKVKE</sequence>
<dbReference type="Gene3D" id="3.40.50.10320">
    <property type="entry name" value="LmbE-like"/>
    <property type="match status" value="1"/>
</dbReference>
<proteinExistence type="inferred from homology"/>
<evidence type="ECO:0000256" key="3">
    <source>
        <dbReference type="SAM" id="Phobius"/>
    </source>
</evidence>
<dbReference type="AlphaFoldDB" id="A0A8S8ZCX5"/>
<accession>A0A8S8ZCX5</accession>
<dbReference type="SUPFAM" id="SSF102588">
    <property type="entry name" value="LmbE-like"/>
    <property type="match status" value="1"/>
</dbReference>
<keyword evidence="3" id="KW-1133">Transmembrane helix</keyword>
<dbReference type="InterPro" id="IPR024078">
    <property type="entry name" value="LmbE-like_dom_sf"/>
</dbReference>
<protein>
    <recommendedName>
        <fullName evidence="2">N-acetylglucosaminylphosphatidylinositol deacetylase</fullName>
        <ecNumber evidence="2">3.5.1.89</ecNumber>
    </recommendedName>
</protein>
<comment type="similarity">
    <text evidence="1">Belongs to the PIGL family.</text>
</comment>
<evidence type="ECO:0000256" key="2">
    <source>
        <dbReference type="ARBA" id="ARBA00012176"/>
    </source>
</evidence>
<dbReference type="Proteomes" id="UP000433876">
    <property type="component" value="Unassembled WGS sequence"/>
</dbReference>
<comment type="caution">
    <text evidence="4">The sequence shown here is derived from an EMBL/GenBank/DDBJ whole genome shotgun (WGS) entry which is preliminary data.</text>
</comment>
<dbReference type="PANTHER" id="PTHR12993:SF11">
    <property type="entry name" value="N-ACETYLGLUCOSAMINYL-PHOSPHATIDYLINOSITOL DE-N-ACETYLASE"/>
    <property type="match status" value="1"/>
</dbReference>
<dbReference type="GO" id="GO:0000225">
    <property type="term" value="F:N-acetylglucosaminylphosphatidylinositol deacetylase activity"/>
    <property type="evidence" value="ECO:0007669"/>
    <property type="project" value="UniProtKB-EC"/>
</dbReference>
<evidence type="ECO:0000256" key="1">
    <source>
        <dbReference type="ARBA" id="ARBA00006066"/>
    </source>
</evidence>
<keyword evidence="3" id="KW-0472">Membrane</keyword>
<organism evidence="4 5">
    <name type="scientific">Sordaria macrospora</name>
    <dbReference type="NCBI Taxonomy" id="5147"/>
    <lineage>
        <taxon>Eukaryota</taxon>
        <taxon>Fungi</taxon>
        <taxon>Dikarya</taxon>
        <taxon>Ascomycota</taxon>
        <taxon>Pezizomycotina</taxon>
        <taxon>Sordariomycetes</taxon>
        <taxon>Sordariomycetidae</taxon>
        <taxon>Sordariales</taxon>
        <taxon>Sordariaceae</taxon>
        <taxon>Sordaria</taxon>
    </lineage>
</organism>